<dbReference type="PANTHER" id="PTHR44329">
    <property type="entry name" value="SERINE/THREONINE-PROTEIN KINASE TNNI3K-RELATED"/>
    <property type="match status" value="1"/>
</dbReference>
<dbReference type="OrthoDB" id="10252171at2759"/>
<dbReference type="Gene3D" id="1.10.510.10">
    <property type="entry name" value="Transferase(Phosphotransferase) domain 1"/>
    <property type="match status" value="1"/>
</dbReference>
<keyword evidence="2" id="KW-0418">Kinase</keyword>
<dbReference type="InterPro" id="IPR001245">
    <property type="entry name" value="Ser-Thr/Tyr_kinase_cat_dom"/>
</dbReference>
<dbReference type="InterPro" id="IPR011009">
    <property type="entry name" value="Kinase-like_dom_sf"/>
</dbReference>
<dbReference type="InterPro" id="IPR000719">
    <property type="entry name" value="Prot_kinase_dom"/>
</dbReference>
<feature type="non-terminal residue" evidence="2">
    <location>
        <position position="330"/>
    </location>
</feature>
<dbReference type="GO" id="GO:0005524">
    <property type="term" value="F:ATP binding"/>
    <property type="evidence" value="ECO:0007669"/>
    <property type="project" value="InterPro"/>
</dbReference>
<evidence type="ECO:0000313" key="2">
    <source>
        <dbReference type="EMBL" id="KAF9781255.1"/>
    </source>
</evidence>
<accession>A0A9P6L3P5</accession>
<dbReference type="Proteomes" id="UP000736335">
    <property type="component" value="Unassembled WGS sequence"/>
</dbReference>
<dbReference type="SUPFAM" id="SSF56112">
    <property type="entry name" value="Protein kinase-like (PK-like)"/>
    <property type="match status" value="1"/>
</dbReference>
<proteinExistence type="predicted"/>
<gene>
    <name evidence="2" type="ORF">BJ322DRAFT_1011006</name>
</gene>
<dbReference type="EMBL" id="WIUZ02000014">
    <property type="protein sequence ID" value="KAF9781255.1"/>
    <property type="molecule type" value="Genomic_DNA"/>
</dbReference>
<evidence type="ECO:0000313" key="3">
    <source>
        <dbReference type="Proteomes" id="UP000736335"/>
    </source>
</evidence>
<protein>
    <submittedName>
        <fullName evidence="2">Kinase-like domain-containing protein</fullName>
    </submittedName>
</protein>
<sequence>ALVVLRRLCGTFQQLPGSCLIGGELMIDGGIPFAKRAYADLRKGIWRGENVAIKVLRISTDESRAEITKRFCKEMVLWKQLHHKNLLPFYGACMGNQFGMVSPWLESGNIIGFTRKNSEANRLNLLIDVANGLEYLHHSGVIHGNLRGSNILISNPPSPHALLCDYGLTSIVFDPFSLTRESINWTAPELLTVENDRRGPSLTGDIYAFAMVLTGSPPFAHRQKPEVAVDVVLEGKRPPRPKNSESLGITNEIWNLLEMCWAKNVASRPKVGQVVAYLNRVAKNWTADATAFLLASSAGFQEVMSMEPEKVQKIADDIDQVRKHVQDQNN</sequence>
<organism evidence="2 3">
    <name type="scientific">Thelephora terrestris</name>
    <dbReference type="NCBI Taxonomy" id="56493"/>
    <lineage>
        <taxon>Eukaryota</taxon>
        <taxon>Fungi</taxon>
        <taxon>Dikarya</taxon>
        <taxon>Basidiomycota</taxon>
        <taxon>Agaricomycotina</taxon>
        <taxon>Agaricomycetes</taxon>
        <taxon>Thelephorales</taxon>
        <taxon>Thelephoraceae</taxon>
        <taxon>Thelephora</taxon>
    </lineage>
</organism>
<evidence type="ECO:0000259" key="1">
    <source>
        <dbReference type="PROSITE" id="PS50011"/>
    </source>
</evidence>
<name>A0A9P6L3P5_9AGAM</name>
<reference evidence="2" key="2">
    <citation type="submission" date="2020-11" db="EMBL/GenBank/DDBJ databases">
        <authorList>
            <consortium name="DOE Joint Genome Institute"/>
            <person name="Kuo A."/>
            <person name="Miyauchi S."/>
            <person name="Kiss E."/>
            <person name="Drula E."/>
            <person name="Kohler A."/>
            <person name="Sanchez-Garcia M."/>
            <person name="Andreopoulos B."/>
            <person name="Barry K.W."/>
            <person name="Bonito G."/>
            <person name="Buee M."/>
            <person name="Carver A."/>
            <person name="Chen C."/>
            <person name="Cichocki N."/>
            <person name="Clum A."/>
            <person name="Culley D."/>
            <person name="Crous P.W."/>
            <person name="Fauchery L."/>
            <person name="Girlanda M."/>
            <person name="Hayes R."/>
            <person name="Keri Z."/>
            <person name="Labutti K."/>
            <person name="Lipzen A."/>
            <person name="Lombard V."/>
            <person name="Magnuson J."/>
            <person name="Maillard F."/>
            <person name="Morin E."/>
            <person name="Murat C."/>
            <person name="Nolan M."/>
            <person name="Ohm R."/>
            <person name="Pangilinan J."/>
            <person name="Pereira M."/>
            <person name="Perotto S."/>
            <person name="Peter M."/>
            <person name="Riley R."/>
            <person name="Sitrit Y."/>
            <person name="Stielow B."/>
            <person name="Szollosi G."/>
            <person name="Zifcakova L."/>
            <person name="Stursova M."/>
            <person name="Spatafora J.W."/>
            <person name="Tedersoo L."/>
            <person name="Vaario L.-M."/>
            <person name="Yamada A."/>
            <person name="Yan M."/>
            <person name="Wang P."/>
            <person name="Xu J."/>
            <person name="Bruns T."/>
            <person name="Baldrian P."/>
            <person name="Vilgalys R."/>
            <person name="Henrissat B."/>
            <person name="Grigoriev I.V."/>
            <person name="Hibbett D."/>
            <person name="Nagy L.G."/>
            <person name="Martin F.M."/>
        </authorList>
    </citation>
    <scope>NUCLEOTIDE SEQUENCE</scope>
    <source>
        <strain evidence="2">UH-Tt-Lm1</strain>
    </source>
</reference>
<dbReference type="GO" id="GO:0004674">
    <property type="term" value="F:protein serine/threonine kinase activity"/>
    <property type="evidence" value="ECO:0007669"/>
    <property type="project" value="TreeGrafter"/>
</dbReference>
<dbReference type="Pfam" id="PF07714">
    <property type="entry name" value="PK_Tyr_Ser-Thr"/>
    <property type="match status" value="1"/>
</dbReference>
<keyword evidence="3" id="KW-1185">Reference proteome</keyword>
<dbReference type="AlphaFoldDB" id="A0A9P6L3P5"/>
<dbReference type="PROSITE" id="PS50011">
    <property type="entry name" value="PROTEIN_KINASE_DOM"/>
    <property type="match status" value="1"/>
</dbReference>
<reference evidence="2" key="1">
    <citation type="journal article" date="2020" name="Nat. Commun.">
        <title>Large-scale genome sequencing of mycorrhizal fungi provides insights into the early evolution of symbiotic traits.</title>
        <authorList>
            <person name="Miyauchi S."/>
            <person name="Kiss E."/>
            <person name="Kuo A."/>
            <person name="Drula E."/>
            <person name="Kohler A."/>
            <person name="Sanchez-Garcia M."/>
            <person name="Morin E."/>
            <person name="Andreopoulos B."/>
            <person name="Barry K.W."/>
            <person name="Bonito G."/>
            <person name="Buee M."/>
            <person name="Carver A."/>
            <person name="Chen C."/>
            <person name="Cichocki N."/>
            <person name="Clum A."/>
            <person name="Culley D."/>
            <person name="Crous P.W."/>
            <person name="Fauchery L."/>
            <person name="Girlanda M."/>
            <person name="Hayes R.D."/>
            <person name="Keri Z."/>
            <person name="LaButti K."/>
            <person name="Lipzen A."/>
            <person name="Lombard V."/>
            <person name="Magnuson J."/>
            <person name="Maillard F."/>
            <person name="Murat C."/>
            <person name="Nolan M."/>
            <person name="Ohm R.A."/>
            <person name="Pangilinan J."/>
            <person name="Pereira M.F."/>
            <person name="Perotto S."/>
            <person name="Peter M."/>
            <person name="Pfister S."/>
            <person name="Riley R."/>
            <person name="Sitrit Y."/>
            <person name="Stielow J.B."/>
            <person name="Szollosi G."/>
            <person name="Zifcakova L."/>
            <person name="Stursova M."/>
            <person name="Spatafora J.W."/>
            <person name="Tedersoo L."/>
            <person name="Vaario L.M."/>
            <person name="Yamada A."/>
            <person name="Yan M."/>
            <person name="Wang P."/>
            <person name="Xu J."/>
            <person name="Bruns T."/>
            <person name="Baldrian P."/>
            <person name="Vilgalys R."/>
            <person name="Dunand C."/>
            <person name="Henrissat B."/>
            <person name="Grigoriev I.V."/>
            <person name="Hibbett D."/>
            <person name="Nagy L.G."/>
            <person name="Martin F.M."/>
        </authorList>
    </citation>
    <scope>NUCLEOTIDE SEQUENCE</scope>
    <source>
        <strain evidence="2">UH-Tt-Lm1</strain>
    </source>
</reference>
<dbReference type="InterPro" id="IPR051681">
    <property type="entry name" value="Ser/Thr_Kinases-Pseudokinases"/>
</dbReference>
<comment type="caution">
    <text evidence="2">The sequence shown here is derived from an EMBL/GenBank/DDBJ whole genome shotgun (WGS) entry which is preliminary data.</text>
</comment>
<keyword evidence="2" id="KW-0808">Transferase</keyword>
<feature type="domain" description="Protein kinase" evidence="1">
    <location>
        <begin position="20"/>
        <end position="293"/>
    </location>
</feature>